<dbReference type="GO" id="GO:0046872">
    <property type="term" value="F:metal ion binding"/>
    <property type="evidence" value="ECO:0007669"/>
    <property type="project" value="InterPro"/>
</dbReference>
<protein>
    <recommendedName>
        <fullName evidence="2">ATP-grasp domain-containing protein</fullName>
    </recommendedName>
</protein>
<dbReference type="InterPro" id="IPR041356">
    <property type="entry name" value="PGM1_C"/>
</dbReference>
<dbReference type="SUPFAM" id="SSF56059">
    <property type="entry name" value="Glutathione synthetase ATP-binding domain-like"/>
    <property type="match status" value="1"/>
</dbReference>
<organism evidence="3">
    <name type="scientific">Streptomyces sp. R39</name>
    <dbReference type="NCBI Taxonomy" id="3238631"/>
    <lineage>
        <taxon>Bacteria</taxon>
        <taxon>Bacillati</taxon>
        <taxon>Actinomycetota</taxon>
        <taxon>Actinomycetes</taxon>
        <taxon>Kitasatosporales</taxon>
        <taxon>Streptomycetaceae</taxon>
        <taxon>Streptomyces</taxon>
    </lineage>
</organism>
<keyword evidence="1" id="KW-0547">Nucleotide-binding</keyword>
<name>A0AB39RAY0_9ACTN</name>
<dbReference type="AlphaFoldDB" id="A0AB39RAY0"/>
<dbReference type="PROSITE" id="PS50975">
    <property type="entry name" value="ATP_GRASP"/>
    <property type="match status" value="1"/>
</dbReference>
<evidence type="ECO:0000259" key="2">
    <source>
        <dbReference type="PROSITE" id="PS50975"/>
    </source>
</evidence>
<evidence type="ECO:0000256" key="1">
    <source>
        <dbReference type="PROSITE-ProRule" id="PRU00409"/>
    </source>
</evidence>
<dbReference type="InterPro" id="IPR011761">
    <property type="entry name" value="ATP-grasp"/>
</dbReference>
<dbReference type="Pfam" id="PF18105">
    <property type="entry name" value="PGM1_C"/>
    <property type="match status" value="1"/>
</dbReference>
<dbReference type="GO" id="GO:0005524">
    <property type="term" value="F:ATP binding"/>
    <property type="evidence" value="ECO:0007669"/>
    <property type="project" value="UniProtKB-UniRule"/>
</dbReference>
<feature type="domain" description="ATP-grasp" evidence="2">
    <location>
        <begin position="155"/>
        <end position="372"/>
    </location>
</feature>
<geneLocation type="plasmid" evidence="3">
    <name>unnamed1</name>
</geneLocation>
<dbReference type="Pfam" id="PF18604">
    <property type="entry name" value="PreAtp-grasp"/>
    <property type="match status" value="1"/>
</dbReference>
<evidence type="ECO:0000313" key="3">
    <source>
        <dbReference type="EMBL" id="XDQ50134.1"/>
    </source>
</evidence>
<dbReference type="InterPro" id="IPR040754">
    <property type="entry name" value="PreAtp-grasp"/>
</dbReference>
<gene>
    <name evidence="3" type="ORF">AB5J52_49515</name>
</gene>
<accession>A0AB39RAY0</accession>
<dbReference type="RefSeq" id="WP_369228655.1">
    <property type="nucleotide sequence ID" value="NZ_CP163442.1"/>
</dbReference>
<sequence>MAVIFISNLPSLAAEMGDRMHLSPGALEASEIFAQQVLWGASPGDIVILPTRPSREFLHYVTDLLEFKAESLTISALHYGGGDARSNSPSASYADFLEDMRIRIKETGVDQGCPSYFDIATADLLQALGLHRTTPGFNFCSQGGTTLLNSKVNFRAIALGAGLPVPEGSVADTPERLSSDVWRQLNAGRQAIVKQEFNTGGFGNLILSSRKTGSSLGAARKAVLSTREQVVNYISDHWMQYSNGGRSRVIIERYMENSSPVYAEFAIKEGGTHLLHCGEIRMNPVYSGVEVPIKRHHGKNIPEFLKGSEKIAKAAFTLGYRGYMSVDAIFSADGHLLFNEVNARSGGATHIHHIGERIIGSDYMNRCLLVGNGLAEADFPDLSLHLYNYGLSYDRRRRAGVILTSDITRGGLFEYCVTADSSEECRDIEYRFLGILKGVPKVDKKPQR</sequence>
<dbReference type="Gene3D" id="3.30.470.20">
    <property type="entry name" value="ATP-grasp fold, B domain"/>
    <property type="match status" value="1"/>
</dbReference>
<keyword evidence="3" id="KW-0614">Plasmid</keyword>
<dbReference type="EMBL" id="CP163442">
    <property type="protein sequence ID" value="XDQ50134.1"/>
    <property type="molecule type" value="Genomic_DNA"/>
</dbReference>
<proteinExistence type="predicted"/>
<keyword evidence="1" id="KW-0067">ATP-binding</keyword>
<reference evidence="3" key="1">
    <citation type="submission" date="2024-07" db="EMBL/GenBank/DDBJ databases">
        <authorList>
            <person name="Yu S.T."/>
        </authorList>
    </citation>
    <scope>NUCLEOTIDE SEQUENCE</scope>
    <source>
        <strain evidence="3">R39</strain>
        <plasmid evidence="3">unnamed1</plasmid>
    </source>
</reference>